<keyword evidence="2 5" id="KW-0547">Nucleotide-binding</keyword>
<dbReference type="PANTHER" id="PTHR36510:SF1">
    <property type="entry name" value="GLUTAMATE--CYSTEINE LIGASE 2-RELATED"/>
    <property type="match status" value="1"/>
</dbReference>
<reference evidence="7 8" key="1">
    <citation type="submission" date="2018-05" db="EMBL/GenBank/DDBJ databases">
        <title>Genetic diversity of glacier-inhabiting Cryobacterium bacteria in China and description of Cryobacterium mengkeensis sp. nov. and Arthrobacter glacialis sp. nov.</title>
        <authorList>
            <person name="Liu Q."/>
            <person name="Xin Y.-H."/>
        </authorList>
    </citation>
    <scope>NUCLEOTIDE SEQUENCE [LARGE SCALE GENOMIC DNA]</scope>
    <source>
        <strain evidence="7 8">B7</strain>
    </source>
</reference>
<evidence type="ECO:0000256" key="6">
    <source>
        <dbReference type="SAM" id="MobiDB-lite"/>
    </source>
</evidence>
<keyword evidence="1 5" id="KW-0436">Ligase</keyword>
<dbReference type="GO" id="GO:0004357">
    <property type="term" value="F:glutamate-cysteine ligase activity"/>
    <property type="evidence" value="ECO:0007669"/>
    <property type="project" value="UniProtKB-EC"/>
</dbReference>
<dbReference type="InterPro" id="IPR006336">
    <property type="entry name" value="GCS2"/>
</dbReference>
<comment type="function">
    <text evidence="5">ATP-dependent carboxylate-amine ligase which exhibits weak glutamate--cysteine ligase activity.</text>
</comment>
<dbReference type="EC" id="6.3.2.2" evidence="5"/>
<dbReference type="EMBL" id="QJVC01000025">
    <property type="protein sequence ID" value="PYI37286.1"/>
    <property type="molecule type" value="Genomic_DNA"/>
</dbReference>
<dbReference type="Gene3D" id="3.30.590.20">
    <property type="match status" value="1"/>
</dbReference>
<gene>
    <name evidence="7" type="ORF">CVS30_16340</name>
</gene>
<dbReference type="InterPro" id="IPR011793">
    <property type="entry name" value="YbdK"/>
</dbReference>
<name>A0A2V5JJD5_9MICC</name>
<protein>
    <recommendedName>
        <fullName evidence="5">Putative glutamate--cysteine ligase 2</fullName>
        <ecNumber evidence="5">6.3.2.2</ecNumber>
    </recommendedName>
    <alternativeName>
        <fullName evidence="5">Gamma-glutamylcysteine synthetase 2</fullName>
        <shortName evidence="5">GCS 2</shortName>
        <shortName evidence="5">Gamma-GCS 2</shortName>
    </alternativeName>
</protein>
<comment type="similarity">
    <text evidence="5">Belongs to the glutamate--cysteine ligase type 2 family. YbdK subfamily.</text>
</comment>
<dbReference type="PANTHER" id="PTHR36510">
    <property type="entry name" value="GLUTAMATE--CYSTEINE LIGASE 2-RELATED"/>
    <property type="match status" value="1"/>
</dbReference>
<feature type="compositionally biased region" description="Low complexity" evidence="6">
    <location>
        <begin position="369"/>
        <end position="379"/>
    </location>
</feature>
<dbReference type="InterPro" id="IPR014746">
    <property type="entry name" value="Gln_synth/guanido_kin_cat_dom"/>
</dbReference>
<comment type="catalytic activity">
    <reaction evidence="4 5">
        <text>L-cysteine + L-glutamate + ATP = gamma-L-glutamyl-L-cysteine + ADP + phosphate + H(+)</text>
        <dbReference type="Rhea" id="RHEA:13285"/>
        <dbReference type="ChEBI" id="CHEBI:15378"/>
        <dbReference type="ChEBI" id="CHEBI:29985"/>
        <dbReference type="ChEBI" id="CHEBI:30616"/>
        <dbReference type="ChEBI" id="CHEBI:35235"/>
        <dbReference type="ChEBI" id="CHEBI:43474"/>
        <dbReference type="ChEBI" id="CHEBI:58173"/>
        <dbReference type="ChEBI" id="CHEBI:456216"/>
        <dbReference type="EC" id="6.3.2.2"/>
    </reaction>
</comment>
<evidence type="ECO:0000256" key="4">
    <source>
        <dbReference type="ARBA" id="ARBA00048819"/>
    </source>
</evidence>
<evidence type="ECO:0000313" key="7">
    <source>
        <dbReference type="EMBL" id="PYI37286.1"/>
    </source>
</evidence>
<evidence type="ECO:0000256" key="1">
    <source>
        <dbReference type="ARBA" id="ARBA00022598"/>
    </source>
</evidence>
<dbReference type="HAMAP" id="MF_01609">
    <property type="entry name" value="Glu_cys_ligase_2"/>
    <property type="match status" value="1"/>
</dbReference>
<evidence type="ECO:0000256" key="2">
    <source>
        <dbReference type="ARBA" id="ARBA00022741"/>
    </source>
</evidence>
<dbReference type="Proteomes" id="UP000247980">
    <property type="component" value="Unassembled WGS sequence"/>
</dbReference>
<accession>A0A2V5JJD5</accession>
<dbReference type="InterPro" id="IPR050141">
    <property type="entry name" value="GCL_type2/YbdK_subfam"/>
</dbReference>
<dbReference type="Pfam" id="PF04107">
    <property type="entry name" value="GCS2"/>
    <property type="match status" value="1"/>
</dbReference>
<dbReference type="OrthoDB" id="9769628at2"/>
<organism evidence="7 8">
    <name type="scientific">Arthrobacter psychrolactophilus</name>
    <dbReference type="NCBI Taxonomy" id="92442"/>
    <lineage>
        <taxon>Bacteria</taxon>
        <taxon>Bacillati</taxon>
        <taxon>Actinomycetota</taxon>
        <taxon>Actinomycetes</taxon>
        <taxon>Micrococcales</taxon>
        <taxon>Micrococcaceae</taxon>
        <taxon>Arthrobacter</taxon>
    </lineage>
</organism>
<dbReference type="GO" id="GO:0005524">
    <property type="term" value="F:ATP binding"/>
    <property type="evidence" value="ECO:0007669"/>
    <property type="project" value="UniProtKB-KW"/>
</dbReference>
<sequence length="399" mass="42253">METAVLTFGIEEEFVFLDPATLSPAHVAPKIQRELVTAGYDTSVVHHEFFQSQIEFASPVFESGGTAAATLGAFRKALLAAASRHGVLVAGTGTPFQKSPASVLTEDSRYREIADVVGALSDEHEINGLHIHVGIPDPESGVRALNAVRRWLPTLLAISANSPFWRGSDTRFASWRAIHSRRWTTAGCPPWFSGAADYHARVEALIGIGGTPDSGTIAWYARLSEHQPTLEFRVADAQLRPSGSILLALLCRGLVESSLAPEASEASAPSPELLDAALWHAARYGLSGQLVHPLRQMLVPASEAVEALLNTTVPFLEASGDYRTVTALVQELLASGTGSEQQRMSYAGGGCGGLTELFASSITGSPGGTDANTAAASQTDDSDAQHQWAAPVLPPRPLS</sequence>
<dbReference type="GO" id="GO:0042398">
    <property type="term" value="P:modified amino acid biosynthetic process"/>
    <property type="evidence" value="ECO:0007669"/>
    <property type="project" value="InterPro"/>
</dbReference>
<dbReference type="SUPFAM" id="SSF55931">
    <property type="entry name" value="Glutamine synthetase/guanido kinase"/>
    <property type="match status" value="1"/>
</dbReference>
<comment type="caution">
    <text evidence="7">The sequence shown here is derived from an EMBL/GenBank/DDBJ whole genome shotgun (WGS) entry which is preliminary data.</text>
</comment>
<evidence type="ECO:0000256" key="5">
    <source>
        <dbReference type="HAMAP-Rule" id="MF_01609"/>
    </source>
</evidence>
<keyword evidence="8" id="KW-1185">Reference proteome</keyword>
<dbReference type="AlphaFoldDB" id="A0A2V5JJD5"/>
<evidence type="ECO:0000313" key="8">
    <source>
        <dbReference type="Proteomes" id="UP000247980"/>
    </source>
</evidence>
<feature type="region of interest" description="Disordered" evidence="6">
    <location>
        <begin position="362"/>
        <end position="399"/>
    </location>
</feature>
<dbReference type="NCBIfam" id="TIGR02050">
    <property type="entry name" value="gshA_cyan_rel"/>
    <property type="match status" value="1"/>
</dbReference>
<proteinExistence type="inferred from homology"/>
<keyword evidence="3 5" id="KW-0067">ATP-binding</keyword>
<evidence type="ECO:0000256" key="3">
    <source>
        <dbReference type="ARBA" id="ARBA00022840"/>
    </source>
</evidence>